<keyword evidence="1" id="KW-0732">Signal</keyword>
<dbReference type="Proteomes" id="UP000187506">
    <property type="component" value="Chromosome"/>
</dbReference>
<evidence type="ECO:0000313" key="3">
    <source>
        <dbReference type="Proteomes" id="UP000187506"/>
    </source>
</evidence>
<evidence type="ECO:0000256" key="1">
    <source>
        <dbReference type="SAM" id="SignalP"/>
    </source>
</evidence>
<dbReference type="KEGG" id="lvn:BWR22_05475"/>
<accession>A0AAC9PVL7</accession>
<reference evidence="2 3" key="1">
    <citation type="submission" date="2017-01" db="EMBL/GenBank/DDBJ databases">
        <title>Complete genome of Lacinutrix venerupis DOK2-8 isolated from seawater in Dokdo.</title>
        <authorList>
            <person name="Chi W.-J."/>
            <person name="Kim J.H."/>
        </authorList>
    </citation>
    <scope>NUCLEOTIDE SEQUENCE [LARGE SCALE GENOMIC DNA]</scope>
    <source>
        <strain evidence="2 3">DOK2-8</strain>
    </source>
</reference>
<gene>
    <name evidence="2" type="ORF">BWR22_05475</name>
</gene>
<sequence>MKKLKILLGISAIAVAGFFMVAADHIDAPAVAGGTSDITDFYAFRAQDQDNIAFVANVQGLLSPTASASAQFDENVLVEINIDTDADTVEDLLIQAVARDGKMYVFGPFAAGSSAGLNSTINTSAPLTVVDITGYNDAAVTATNASNGVKAFAGPRDDPFYFDFDQYNEILAGNAPGGFNNPGTDKFAGTNVLSIVVEVPKTLIGGTGTINTWLETKSK</sequence>
<dbReference type="RefSeq" id="WP_076732408.1">
    <property type="nucleotide sequence ID" value="NZ_CP019352.1"/>
</dbReference>
<proteinExistence type="predicted"/>
<evidence type="ECO:0000313" key="2">
    <source>
        <dbReference type="EMBL" id="APX99781.1"/>
    </source>
</evidence>
<organism evidence="2 3">
    <name type="scientific">Lacinutrix venerupis</name>
    <dbReference type="NCBI Taxonomy" id="1486034"/>
    <lineage>
        <taxon>Bacteria</taxon>
        <taxon>Pseudomonadati</taxon>
        <taxon>Bacteroidota</taxon>
        <taxon>Flavobacteriia</taxon>
        <taxon>Flavobacteriales</taxon>
        <taxon>Flavobacteriaceae</taxon>
        <taxon>Lacinutrix</taxon>
    </lineage>
</organism>
<protein>
    <submittedName>
        <fullName evidence="2">Molecular chaperone DnaK</fullName>
    </submittedName>
</protein>
<feature type="signal peptide" evidence="1">
    <location>
        <begin position="1"/>
        <end position="22"/>
    </location>
</feature>
<dbReference type="EMBL" id="CP019352">
    <property type="protein sequence ID" value="APX99781.1"/>
    <property type="molecule type" value="Genomic_DNA"/>
</dbReference>
<feature type="chain" id="PRO_5041915666" evidence="1">
    <location>
        <begin position="23"/>
        <end position="219"/>
    </location>
</feature>
<keyword evidence="3" id="KW-1185">Reference proteome</keyword>
<dbReference type="AlphaFoldDB" id="A0AAC9PVL7"/>
<dbReference type="Pfam" id="PF14224">
    <property type="entry name" value="DUF4331"/>
    <property type="match status" value="2"/>
</dbReference>
<dbReference type="InterPro" id="IPR025566">
    <property type="entry name" value="DUF4331"/>
</dbReference>
<name>A0AAC9PVL7_9FLAO</name>